<dbReference type="GeneID" id="45097388"/>
<proteinExistence type="predicted"/>
<dbReference type="KEGG" id="bur:Bcep18194_B1034"/>
<name>Q398G3_BURL3</name>
<protein>
    <submittedName>
        <fullName evidence="2">Uncharacterized protein</fullName>
    </submittedName>
</protein>
<accession>Q398G3</accession>
<keyword evidence="1" id="KW-0472">Membrane</keyword>
<evidence type="ECO:0000313" key="3">
    <source>
        <dbReference type="Proteomes" id="UP000002705"/>
    </source>
</evidence>
<gene>
    <name evidence="2" type="ordered locus">Bcep18194_B1034</name>
</gene>
<dbReference type="PATRIC" id="fig|482957.22.peg.4680"/>
<evidence type="ECO:0000313" key="2">
    <source>
        <dbReference type="EMBL" id="ABB11148.1"/>
    </source>
</evidence>
<keyword evidence="1" id="KW-1133">Transmembrane helix</keyword>
<organism evidence="2 3">
    <name type="scientific">Burkholderia lata (strain ATCC 17760 / DSM 23089 / LMG 22485 / NCIMB 9086 / R18194 / 383)</name>
    <dbReference type="NCBI Taxonomy" id="482957"/>
    <lineage>
        <taxon>Bacteria</taxon>
        <taxon>Pseudomonadati</taxon>
        <taxon>Pseudomonadota</taxon>
        <taxon>Betaproteobacteria</taxon>
        <taxon>Burkholderiales</taxon>
        <taxon>Burkholderiaceae</taxon>
        <taxon>Burkholderia</taxon>
        <taxon>Burkholderia cepacia complex</taxon>
    </lineage>
</organism>
<dbReference type="Proteomes" id="UP000002705">
    <property type="component" value="Chromosome 2"/>
</dbReference>
<feature type="transmembrane region" description="Helical" evidence="1">
    <location>
        <begin position="39"/>
        <end position="59"/>
    </location>
</feature>
<keyword evidence="1" id="KW-0812">Transmembrane</keyword>
<feature type="transmembrane region" description="Helical" evidence="1">
    <location>
        <begin position="7"/>
        <end position="27"/>
    </location>
</feature>
<sequence>MRVWKNMVGIVIGLLVAVVGIAWVASGNGGKDAYNPANMAYWIQAIGSIATIGGAYLLGQRDEKFQRELAEKLRTDQLQNRRSTLKALVDDAYAQVKKLQFSTSEDRDFSPVAFISVSEKSMRDSIDQIRTLPVFDLESGELVAAVLGIRRQCESLVDFMVYYNENRFKPHEYYGGDHSLKVTMNDRFEKLDKHYQDFLKIVGGDSVEIEPPQFF</sequence>
<evidence type="ECO:0000256" key="1">
    <source>
        <dbReference type="SAM" id="Phobius"/>
    </source>
</evidence>
<dbReference type="RefSeq" id="WP_011354641.1">
    <property type="nucleotide sequence ID" value="NC_007511.1"/>
</dbReference>
<reference evidence="2" key="1">
    <citation type="submission" date="2005-10" db="EMBL/GenBank/DDBJ databases">
        <title>Complete sequence of chromosome 2 of Burkholderia sp. 383.</title>
        <authorList>
            <consortium name="US DOE Joint Genome Institute"/>
            <person name="Copeland A."/>
            <person name="Lucas S."/>
            <person name="Lapidus A."/>
            <person name="Barry K."/>
            <person name="Detter J.C."/>
            <person name="Glavina T."/>
            <person name="Hammon N."/>
            <person name="Israni S."/>
            <person name="Pitluck S."/>
            <person name="Chain P."/>
            <person name="Malfatti S."/>
            <person name="Shin M."/>
            <person name="Vergez L."/>
            <person name="Schmutz J."/>
            <person name="Larimer F."/>
            <person name="Land M."/>
            <person name="Kyrpides N."/>
            <person name="Lykidis A."/>
            <person name="Richardson P."/>
        </authorList>
    </citation>
    <scope>NUCLEOTIDE SEQUENCE [LARGE SCALE GENOMIC DNA]</scope>
    <source>
        <strain evidence="2">383</strain>
    </source>
</reference>
<dbReference type="HOGENOM" id="CLU_1281173_0_0_4"/>
<keyword evidence="3" id="KW-1185">Reference proteome</keyword>
<dbReference type="EMBL" id="CP000152">
    <property type="protein sequence ID" value="ABB11148.1"/>
    <property type="molecule type" value="Genomic_DNA"/>
</dbReference>
<dbReference type="AlphaFoldDB" id="Q398G3"/>